<dbReference type="GO" id="GO:0006400">
    <property type="term" value="P:tRNA modification"/>
    <property type="evidence" value="ECO:0007669"/>
    <property type="project" value="UniProtKB-UniRule"/>
</dbReference>
<comment type="catalytic activity">
    <reaction evidence="2">
        <text>cytidine(34) in elongator tRNA(Met) + acetate + ATP = N(4)-acetylcytidine(34) in elongator tRNA(Met) + AMP + diphosphate</text>
        <dbReference type="Rhea" id="RHEA:58144"/>
        <dbReference type="Rhea" id="RHEA-COMP:10693"/>
        <dbReference type="Rhea" id="RHEA-COMP:10694"/>
        <dbReference type="ChEBI" id="CHEBI:30089"/>
        <dbReference type="ChEBI" id="CHEBI:30616"/>
        <dbReference type="ChEBI" id="CHEBI:33019"/>
        <dbReference type="ChEBI" id="CHEBI:74900"/>
        <dbReference type="ChEBI" id="CHEBI:82748"/>
        <dbReference type="ChEBI" id="CHEBI:456215"/>
    </reaction>
</comment>
<dbReference type="EMBL" id="CACRSW010000028">
    <property type="protein sequence ID" value="VYT10958.1"/>
    <property type="molecule type" value="Genomic_DNA"/>
</dbReference>
<feature type="binding site" evidence="2">
    <location>
        <position position="158"/>
    </location>
    <ligand>
        <name>ATP</name>
        <dbReference type="ChEBI" id="CHEBI:30616"/>
    </ligand>
</feature>
<dbReference type="HAMAP" id="MF_01539">
    <property type="entry name" value="TmcAL"/>
    <property type="match status" value="1"/>
</dbReference>
<feature type="binding site" evidence="2">
    <location>
        <position position="183"/>
    </location>
    <ligand>
        <name>ATP</name>
        <dbReference type="ChEBI" id="CHEBI:30616"/>
    </ligand>
</feature>
<dbReference type="GO" id="GO:0005737">
    <property type="term" value="C:cytoplasm"/>
    <property type="evidence" value="ECO:0007669"/>
    <property type="project" value="UniProtKB-SubCell"/>
</dbReference>
<keyword evidence="1 2" id="KW-0819">tRNA processing</keyword>
<keyword evidence="2" id="KW-0067">ATP-binding</keyword>
<feature type="binding site" evidence="2">
    <location>
        <begin position="7"/>
        <end position="20"/>
    </location>
    <ligand>
        <name>ATP</name>
        <dbReference type="ChEBI" id="CHEBI:30616"/>
    </ligand>
</feature>
<keyword evidence="2" id="KW-0547">Nucleotide-binding</keyword>
<accession>A0A6N2TZM4</accession>
<evidence type="ECO:0000313" key="3">
    <source>
        <dbReference type="EMBL" id="VYT10958.1"/>
    </source>
</evidence>
<proteinExistence type="inferred from homology"/>
<comment type="caution">
    <text evidence="2">Lacks conserved residue(s) required for the propagation of feature annotation.</text>
</comment>
<evidence type="ECO:0000256" key="2">
    <source>
        <dbReference type="HAMAP-Rule" id="MF_01539"/>
    </source>
</evidence>
<comment type="function">
    <text evidence="2">Catalyzes the formation of N(4)-acetylcytidine (ac(4)C) at the wobble position of elongator tRNA(Met), using acetate and ATP as substrates. First activates an acetate ion to form acetyladenylate (Ac-AMP) and then transfers the acetyl group to tRNA to form ac(4)C34.</text>
</comment>
<evidence type="ECO:0000256" key="1">
    <source>
        <dbReference type="ARBA" id="ARBA00022694"/>
    </source>
</evidence>
<protein>
    <recommendedName>
        <fullName evidence="2">tRNA(Met) cytidine acetate ligase</fullName>
        <ecNumber evidence="2">6.3.4.-</ecNumber>
    </recommendedName>
</protein>
<name>A0A6N2TZM4_9FIRM</name>
<dbReference type="PANTHER" id="PTHR37825:SF1">
    <property type="entry name" value="TRNA(MET) CYTIDINE ACETATE LIGASE"/>
    <property type="match status" value="1"/>
</dbReference>
<dbReference type="AlphaFoldDB" id="A0A6N2TZM4"/>
<keyword evidence="2" id="KW-0436">Ligase</keyword>
<dbReference type="InterPro" id="IPR014729">
    <property type="entry name" value="Rossmann-like_a/b/a_fold"/>
</dbReference>
<dbReference type="SUPFAM" id="SSF52374">
    <property type="entry name" value="Nucleotidylyl transferase"/>
    <property type="match status" value="1"/>
</dbReference>
<keyword evidence="2" id="KW-0694">RNA-binding</keyword>
<dbReference type="GO" id="GO:0016879">
    <property type="term" value="F:ligase activity, forming carbon-nitrogen bonds"/>
    <property type="evidence" value="ECO:0007669"/>
    <property type="project" value="UniProtKB-UniRule"/>
</dbReference>
<dbReference type="RefSeq" id="WP_156329307.1">
    <property type="nucleotide sequence ID" value="NZ_CACRSW010000028.1"/>
</dbReference>
<organism evidence="3">
    <name type="scientific">Anaerococcus vaginalis</name>
    <dbReference type="NCBI Taxonomy" id="33037"/>
    <lineage>
        <taxon>Bacteria</taxon>
        <taxon>Bacillati</taxon>
        <taxon>Bacillota</taxon>
        <taxon>Tissierellia</taxon>
        <taxon>Tissierellales</taxon>
        <taxon>Peptoniphilaceae</taxon>
        <taxon>Anaerococcus</taxon>
    </lineage>
</organism>
<dbReference type="Gene3D" id="3.40.50.620">
    <property type="entry name" value="HUPs"/>
    <property type="match status" value="1"/>
</dbReference>
<dbReference type="GO" id="GO:0005524">
    <property type="term" value="F:ATP binding"/>
    <property type="evidence" value="ECO:0007669"/>
    <property type="project" value="UniProtKB-KW"/>
</dbReference>
<feature type="binding site" evidence="2">
    <location>
        <position position="100"/>
    </location>
    <ligand>
        <name>ATP</name>
        <dbReference type="ChEBI" id="CHEBI:30616"/>
    </ligand>
</feature>
<dbReference type="PANTHER" id="PTHR37825">
    <property type="entry name" value="TRNA(MET) CYTIDINE ACETATE LIGASE"/>
    <property type="match status" value="1"/>
</dbReference>
<sequence>MKKLAIISEYNPFHNGHNYIQKKSREITNADIVIAIMSGDFVQRGEISLIDKYKRANSAMLSADLVIEMPSFISLQAANLFARKNIEILNKLEIDYLAFGIENISEKNFLKTCEKIFENENRINIDTKNFLDEGMSFAKASYLASIKYIENKEFFSANNILALEYLRAIKNLKANIEIVPIKRKNSMNKDVELGKDSFSSSSSIRNNIENIKIKDYLPSFSYNYIKEFKNEYNIFPQNDLLYEIFRYKILIEEKNMKDILCYEDGMENYLKKIAKDEIFYKDFIKNSTSQRFTKSRIKRLMINYLLENKTLLNEVDINFIKVLAFNENATKLFKETNLNIIMQKKDIEKLNKENKIIFEQMIKASNLYSMVIGRQFDIDYREKISIKKSSY</sequence>
<dbReference type="GO" id="GO:0000049">
    <property type="term" value="F:tRNA binding"/>
    <property type="evidence" value="ECO:0007669"/>
    <property type="project" value="UniProtKB-KW"/>
</dbReference>
<comment type="subcellular location">
    <subcellularLocation>
        <location evidence="2">Cytoplasm</location>
    </subcellularLocation>
</comment>
<keyword evidence="2" id="KW-0963">Cytoplasm</keyword>
<dbReference type="InterPro" id="IPR008513">
    <property type="entry name" value="tRNA(Met)_cyd_acetate_ligase"/>
</dbReference>
<reference evidence="3" key="1">
    <citation type="submission" date="2019-11" db="EMBL/GenBank/DDBJ databases">
        <authorList>
            <person name="Feng L."/>
        </authorList>
    </citation>
    <scope>NUCLEOTIDE SEQUENCE</scope>
    <source>
        <strain evidence="3">AvaginalisLFYP127</strain>
    </source>
</reference>
<dbReference type="EC" id="6.3.4.-" evidence="2"/>
<comment type="similarity">
    <text evidence="2">Belongs to the TmcAL family.</text>
</comment>
<keyword evidence="2" id="KW-0820">tRNA-binding</keyword>
<dbReference type="Pfam" id="PF05636">
    <property type="entry name" value="HIGH_NTase1"/>
    <property type="match status" value="1"/>
</dbReference>
<gene>
    <name evidence="2" type="primary">tmcAL</name>
    <name evidence="3" type="ORF">AVLFYP127_00878</name>
</gene>